<keyword evidence="4" id="KW-1185">Reference proteome</keyword>
<evidence type="ECO:0000256" key="1">
    <source>
        <dbReference type="PIRNR" id="PIRNR016789"/>
    </source>
</evidence>
<organism evidence="3 4">
    <name type="scientific">Vibrio olivae</name>
    <dbReference type="NCBI Taxonomy" id="1243002"/>
    <lineage>
        <taxon>Bacteria</taxon>
        <taxon>Pseudomonadati</taxon>
        <taxon>Pseudomonadota</taxon>
        <taxon>Gammaproteobacteria</taxon>
        <taxon>Vibrionales</taxon>
        <taxon>Vibrionaceae</taxon>
        <taxon>Vibrio</taxon>
    </lineage>
</organism>
<evidence type="ECO:0000313" key="3">
    <source>
        <dbReference type="EMBL" id="MFB9134817.1"/>
    </source>
</evidence>
<proteinExistence type="predicted"/>
<dbReference type="Pfam" id="PF04304">
    <property type="entry name" value="DUF454"/>
    <property type="match status" value="1"/>
</dbReference>
<dbReference type="PANTHER" id="PTHR35813:SF1">
    <property type="entry name" value="INNER MEMBRANE PROTEIN YBAN"/>
    <property type="match status" value="1"/>
</dbReference>
<keyword evidence="2" id="KW-1133">Transmembrane helix</keyword>
<dbReference type="PIRSF" id="PIRSF016789">
    <property type="entry name" value="DUF454"/>
    <property type="match status" value="1"/>
</dbReference>
<name>A0ABV5HM38_9VIBR</name>
<keyword evidence="1" id="KW-0997">Cell inner membrane</keyword>
<sequence>MVGGLCVGLGILGAVLPLLPTTPFILLASACFMRGSPRFHHWIIHHPTFGTFIRDWQEKRALRRSAKHRAMALIVLSFTVSIYFSPFLWLKIALLIFAIVLLLWFVQLPVIEHLADDEENH</sequence>
<feature type="transmembrane region" description="Helical" evidence="2">
    <location>
        <begin position="12"/>
        <end position="33"/>
    </location>
</feature>
<accession>A0ABV5HM38</accession>
<dbReference type="PANTHER" id="PTHR35813">
    <property type="entry name" value="INNER MEMBRANE PROTEIN YBAN"/>
    <property type="match status" value="1"/>
</dbReference>
<feature type="transmembrane region" description="Helical" evidence="2">
    <location>
        <begin position="92"/>
        <end position="111"/>
    </location>
</feature>
<evidence type="ECO:0000256" key="2">
    <source>
        <dbReference type="SAM" id="Phobius"/>
    </source>
</evidence>
<keyword evidence="1 2" id="KW-0472">Membrane</keyword>
<dbReference type="InterPro" id="IPR007401">
    <property type="entry name" value="DUF454"/>
</dbReference>
<gene>
    <name evidence="3" type="ORF">ACFFUV_07470</name>
</gene>
<dbReference type="Proteomes" id="UP001589645">
    <property type="component" value="Unassembled WGS sequence"/>
</dbReference>
<keyword evidence="2" id="KW-0812">Transmembrane</keyword>
<comment type="caution">
    <text evidence="3">The sequence shown here is derived from an EMBL/GenBank/DDBJ whole genome shotgun (WGS) entry which is preliminary data.</text>
</comment>
<dbReference type="RefSeq" id="WP_390190893.1">
    <property type="nucleotide sequence ID" value="NZ_JBHMEP010000001.1"/>
</dbReference>
<dbReference type="EMBL" id="JBHMEP010000001">
    <property type="protein sequence ID" value="MFB9134817.1"/>
    <property type="molecule type" value="Genomic_DNA"/>
</dbReference>
<reference evidence="3 4" key="1">
    <citation type="submission" date="2024-09" db="EMBL/GenBank/DDBJ databases">
        <authorList>
            <person name="Sun Q."/>
            <person name="Mori K."/>
        </authorList>
    </citation>
    <scope>NUCLEOTIDE SEQUENCE [LARGE SCALE GENOMIC DNA]</scope>
    <source>
        <strain evidence="3 4">CECT 8064</strain>
    </source>
</reference>
<keyword evidence="1" id="KW-1003">Cell membrane</keyword>
<evidence type="ECO:0000313" key="4">
    <source>
        <dbReference type="Proteomes" id="UP001589645"/>
    </source>
</evidence>
<protein>
    <recommendedName>
        <fullName evidence="1">Inner membrane protein</fullName>
    </recommendedName>
</protein>
<comment type="subcellular location">
    <subcellularLocation>
        <location evidence="1">Cell inner membrane</location>
        <topology evidence="1">Multi-pass membrane protein</topology>
    </subcellularLocation>
</comment>